<dbReference type="InterPro" id="IPR050879">
    <property type="entry name" value="Acyltransferase_3"/>
</dbReference>
<dbReference type="Pfam" id="PF01757">
    <property type="entry name" value="Acyl_transf_3"/>
    <property type="match status" value="1"/>
</dbReference>
<feature type="transmembrane region" description="Helical" evidence="1">
    <location>
        <begin position="267"/>
        <end position="286"/>
    </location>
</feature>
<feature type="domain" description="Acyltransferase 3" evidence="2">
    <location>
        <begin position="19"/>
        <end position="352"/>
    </location>
</feature>
<reference evidence="3 4" key="1">
    <citation type="submission" date="2018-05" db="EMBL/GenBank/DDBJ databases">
        <title>Leucothrix arctica sp. nov., isolated from Arctic seawater.</title>
        <authorList>
            <person name="Choi A."/>
            <person name="Baek K."/>
        </authorList>
    </citation>
    <scope>NUCLEOTIDE SEQUENCE [LARGE SCALE GENOMIC DNA]</scope>
    <source>
        <strain evidence="3 4">JCM 18388</strain>
    </source>
</reference>
<feature type="transmembrane region" description="Helical" evidence="1">
    <location>
        <begin position="12"/>
        <end position="37"/>
    </location>
</feature>
<comment type="caution">
    <text evidence="3">The sequence shown here is derived from an EMBL/GenBank/DDBJ whole genome shotgun (WGS) entry which is preliminary data.</text>
</comment>
<dbReference type="EMBL" id="QGKM01000013">
    <property type="protein sequence ID" value="PWQ99156.1"/>
    <property type="molecule type" value="Genomic_DNA"/>
</dbReference>
<sequence length="373" mass="42034">MKTLTNNRFPRVAALQINQITFTRFIAALTVVFFHYGTHAFPATFSWLSESVTAGPIAVNYFYVLSGFIMAIAYYQPHNPAPLSKRKYWIARFARIYPVYLVALLLMAVASSSEVVNNPLALPLHVTMLQAWVPGYPMTLNNPGWSLSVEAFFYLCFPFLLALIYRTGLKYLTIVCFVLWLITQFILLTGINSPEYTGKSLLHDFVYYHPLMHINAFIAGLLCGVLYKSKADSLKSPNPVLLLGSLLLIVMLLEFRPFFENIVGYKLAYTNGLIAPVFLLFIWLLASTKGRIQTLLSHPTLILLGEASFSLYILQKPVYGLYNRILEPRLGLGEVADFYVALILLIILSIASYKLFETPARTYINKALAAKPT</sequence>
<evidence type="ECO:0000256" key="1">
    <source>
        <dbReference type="SAM" id="Phobius"/>
    </source>
</evidence>
<protein>
    <recommendedName>
        <fullName evidence="2">Acyltransferase 3 domain-containing protein</fullName>
    </recommendedName>
</protein>
<feature type="transmembrane region" description="Helical" evidence="1">
    <location>
        <begin position="335"/>
        <end position="356"/>
    </location>
</feature>
<dbReference type="PANTHER" id="PTHR23028:SF53">
    <property type="entry name" value="ACYL_TRANSF_3 DOMAIN-CONTAINING PROTEIN"/>
    <property type="match status" value="1"/>
</dbReference>
<keyword evidence="1" id="KW-0472">Membrane</keyword>
<feature type="transmembrane region" description="Helical" evidence="1">
    <location>
        <begin position="295"/>
        <end position="315"/>
    </location>
</feature>
<keyword evidence="1" id="KW-1133">Transmembrane helix</keyword>
<keyword evidence="4" id="KW-1185">Reference proteome</keyword>
<dbReference type="PANTHER" id="PTHR23028">
    <property type="entry name" value="ACETYLTRANSFERASE"/>
    <property type="match status" value="1"/>
</dbReference>
<accession>A0A317CKY4</accession>
<proteinExistence type="predicted"/>
<feature type="transmembrane region" description="Helical" evidence="1">
    <location>
        <begin position="57"/>
        <end position="75"/>
    </location>
</feature>
<keyword evidence="1" id="KW-0812">Transmembrane</keyword>
<evidence type="ECO:0000259" key="2">
    <source>
        <dbReference type="Pfam" id="PF01757"/>
    </source>
</evidence>
<feature type="transmembrane region" description="Helical" evidence="1">
    <location>
        <begin position="239"/>
        <end position="255"/>
    </location>
</feature>
<gene>
    <name evidence="3" type="ORF">DKW60_06905</name>
</gene>
<dbReference type="Proteomes" id="UP000245539">
    <property type="component" value="Unassembled WGS sequence"/>
</dbReference>
<dbReference type="OrthoDB" id="9767863at2"/>
<dbReference type="AlphaFoldDB" id="A0A317CKY4"/>
<organism evidence="3 4">
    <name type="scientific">Leucothrix pacifica</name>
    <dbReference type="NCBI Taxonomy" id="1247513"/>
    <lineage>
        <taxon>Bacteria</taxon>
        <taxon>Pseudomonadati</taxon>
        <taxon>Pseudomonadota</taxon>
        <taxon>Gammaproteobacteria</taxon>
        <taxon>Thiotrichales</taxon>
        <taxon>Thiotrichaceae</taxon>
        <taxon>Leucothrix</taxon>
    </lineage>
</organism>
<evidence type="ECO:0000313" key="4">
    <source>
        <dbReference type="Proteomes" id="UP000245539"/>
    </source>
</evidence>
<dbReference type="GO" id="GO:0016020">
    <property type="term" value="C:membrane"/>
    <property type="evidence" value="ECO:0007669"/>
    <property type="project" value="TreeGrafter"/>
</dbReference>
<feature type="transmembrane region" description="Helical" evidence="1">
    <location>
        <begin position="145"/>
        <end position="164"/>
    </location>
</feature>
<feature type="transmembrane region" description="Helical" evidence="1">
    <location>
        <begin position="205"/>
        <end position="227"/>
    </location>
</feature>
<dbReference type="GO" id="GO:0016747">
    <property type="term" value="F:acyltransferase activity, transferring groups other than amino-acyl groups"/>
    <property type="evidence" value="ECO:0007669"/>
    <property type="project" value="InterPro"/>
</dbReference>
<feature type="transmembrane region" description="Helical" evidence="1">
    <location>
        <begin position="96"/>
        <end position="113"/>
    </location>
</feature>
<evidence type="ECO:0000313" key="3">
    <source>
        <dbReference type="EMBL" id="PWQ99156.1"/>
    </source>
</evidence>
<dbReference type="GO" id="GO:0009103">
    <property type="term" value="P:lipopolysaccharide biosynthetic process"/>
    <property type="evidence" value="ECO:0007669"/>
    <property type="project" value="TreeGrafter"/>
</dbReference>
<feature type="transmembrane region" description="Helical" evidence="1">
    <location>
        <begin position="171"/>
        <end position="193"/>
    </location>
</feature>
<name>A0A317CKY4_9GAMM</name>
<dbReference type="InterPro" id="IPR002656">
    <property type="entry name" value="Acyl_transf_3_dom"/>
</dbReference>